<gene>
    <name evidence="2" type="ORF">PHYBLDRAFT_72639</name>
</gene>
<sequence length="149" mass="17558">MERYRKTGSAEGRARSWRPKLLTSKDKQTLSQESDGHLREKLLRCPIHQSPKVLFEEFYAFLDPSRCIVFPEALLAETYIDARKKRDEEWKTCDLECRTSFGLFKTDRPTHLWRSPDDSQGSREMENKSWFRVVSGQEVLVPSLSWMDI</sequence>
<accession>A0A163CZU1</accession>
<dbReference type="InParanoid" id="A0A163CZU1"/>
<name>A0A163CZU1_PHYB8</name>
<reference evidence="3" key="1">
    <citation type="submission" date="2015-06" db="EMBL/GenBank/DDBJ databases">
        <title>Expansion of signal transduction pathways in fungi by whole-genome duplication.</title>
        <authorList>
            <consortium name="DOE Joint Genome Institute"/>
            <person name="Corrochano L.M."/>
            <person name="Kuo A."/>
            <person name="Marcet-Houben M."/>
            <person name="Polaino S."/>
            <person name="Salamov A."/>
            <person name="Villalobos J.M."/>
            <person name="Alvarez M.I."/>
            <person name="Avalos J."/>
            <person name="Benito E.P."/>
            <person name="Benoit I."/>
            <person name="Burger G."/>
            <person name="Camino L.P."/>
            <person name="Canovas D."/>
            <person name="Cerda-Olmedo E."/>
            <person name="Cheng J.-F."/>
            <person name="Dominguez A."/>
            <person name="Elias M."/>
            <person name="Eslava A.P."/>
            <person name="Glaser F."/>
            <person name="Grimwood J."/>
            <person name="Gutierrez G."/>
            <person name="Heitman J."/>
            <person name="Henrissat B."/>
            <person name="Iturriaga E.A."/>
            <person name="Lang B.F."/>
            <person name="Lavin J.L."/>
            <person name="Lee S."/>
            <person name="Li W."/>
            <person name="Lindquist E."/>
            <person name="Lopez-Garcia S."/>
            <person name="Luque E.M."/>
            <person name="Marcos A.T."/>
            <person name="Martin J."/>
            <person name="McCluskey K."/>
            <person name="Medina H.R."/>
            <person name="Miralles-Duran A."/>
            <person name="Miyazaki A."/>
            <person name="Munoz-Torres E."/>
            <person name="Oguiza J.A."/>
            <person name="Ohm R."/>
            <person name="Olmedo M."/>
            <person name="Orejas M."/>
            <person name="Ortiz-Castellanos L."/>
            <person name="Pisabarro A.G."/>
            <person name="Rodriguez-Romero J."/>
            <person name="Ruiz-Herrera J."/>
            <person name="Ruiz-Vazquez R."/>
            <person name="Sanz C."/>
            <person name="Schackwitz W."/>
            <person name="Schmutz J."/>
            <person name="Shahriari M."/>
            <person name="Shelest E."/>
            <person name="Silva-Franco F."/>
            <person name="Soanes D."/>
            <person name="Syed K."/>
            <person name="Tagua V.G."/>
            <person name="Talbot N.J."/>
            <person name="Thon M."/>
            <person name="De vries R.P."/>
            <person name="Wiebenga A."/>
            <person name="Yadav J.S."/>
            <person name="Braun E.L."/>
            <person name="Baker S."/>
            <person name="Garre V."/>
            <person name="Horwitz B."/>
            <person name="Torres-Martinez S."/>
            <person name="Idnurm A."/>
            <person name="Herrera-Estrella A."/>
            <person name="Gabaldon T."/>
            <person name="Grigoriev I.V."/>
        </authorList>
    </citation>
    <scope>NUCLEOTIDE SEQUENCE [LARGE SCALE GENOMIC DNA]</scope>
    <source>
        <strain evidence="3">NRRL 1555(-)</strain>
    </source>
</reference>
<organism evidence="2 3">
    <name type="scientific">Phycomyces blakesleeanus (strain ATCC 8743b / DSM 1359 / FGSC 10004 / NBRC 33097 / NRRL 1555)</name>
    <dbReference type="NCBI Taxonomy" id="763407"/>
    <lineage>
        <taxon>Eukaryota</taxon>
        <taxon>Fungi</taxon>
        <taxon>Fungi incertae sedis</taxon>
        <taxon>Mucoromycota</taxon>
        <taxon>Mucoromycotina</taxon>
        <taxon>Mucoromycetes</taxon>
        <taxon>Mucorales</taxon>
        <taxon>Phycomycetaceae</taxon>
        <taxon>Phycomyces</taxon>
    </lineage>
</organism>
<protein>
    <submittedName>
        <fullName evidence="2">Uncharacterized protein</fullName>
    </submittedName>
</protein>
<dbReference type="Proteomes" id="UP000077315">
    <property type="component" value="Unassembled WGS sequence"/>
</dbReference>
<keyword evidence="3" id="KW-1185">Reference proteome</keyword>
<dbReference type="GeneID" id="29003595"/>
<feature type="region of interest" description="Disordered" evidence="1">
    <location>
        <begin position="1"/>
        <end position="34"/>
    </location>
</feature>
<evidence type="ECO:0000313" key="3">
    <source>
        <dbReference type="Proteomes" id="UP000077315"/>
    </source>
</evidence>
<dbReference type="VEuPathDB" id="FungiDB:PHYBLDRAFT_72639"/>
<proteinExistence type="predicted"/>
<dbReference type="AlphaFoldDB" id="A0A163CZU1"/>
<dbReference type="RefSeq" id="XP_018285730.1">
    <property type="nucleotide sequence ID" value="XM_018442689.1"/>
</dbReference>
<feature type="compositionally biased region" description="Basic and acidic residues" evidence="1">
    <location>
        <begin position="23"/>
        <end position="34"/>
    </location>
</feature>
<evidence type="ECO:0000313" key="2">
    <source>
        <dbReference type="EMBL" id="OAD67690.1"/>
    </source>
</evidence>
<dbReference type="EMBL" id="KV440998">
    <property type="protein sequence ID" value="OAD67690.1"/>
    <property type="molecule type" value="Genomic_DNA"/>
</dbReference>
<evidence type="ECO:0000256" key="1">
    <source>
        <dbReference type="SAM" id="MobiDB-lite"/>
    </source>
</evidence>